<evidence type="ECO:0000313" key="1">
    <source>
        <dbReference type="EMBL" id="JAH62069.1"/>
    </source>
</evidence>
<dbReference type="AlphaFoldDB" id="A0A0E9U829"/>
<dbReference type="EMBL" id="GBXM01046508">
    <property type="protein sequence ID" value="JAH62069.1"/>
    <property type="molecule type" value="Transcribed_RNA"/>
</dbReference>
<protein>
    <submittedName>
        <fullName evidence="1">Uncharacterized protein</fullName>
    </submittedName>
</protein>
<reference evidence="1" key="2">
    <citation type="journal article" date="2015" name="Fish Shellfish Immunol.">
        <title>Early steps in the European eel (Anguilla anguilla)-Vibrio vulnificus interaction in the gills: Role of the RtxA13 toxin.</title>
        <authorList>
            <person name="Callol A."/>
            <person name="Pajuelo D."/>
            <person name="Ebbesson L."/>
            <person name="Teles M."/>
            <person name="MacKenzie S."/>
            <person name="Amaro C."/>
        </authorList>
    </citation>
    <scope>NUCLEOTIDE SEQUENCE</scope>
</reference>
<proteinExistence type="predicted"/>
<name>A0A0E9U829_ANGAN</name>
<reference evidence="1" key="1">
    <citation type="submission" date="2014-11" db="EMBL/GenBank/DDBJ databases">
        <authorList>
            <person name="Amaro Gonzalez C."/>
        </authorList>
    </citation>
    <scope>NUCLEOTIDE SEQUENCE</scope>
</reference>
<accession>A0A0E9U829</accession>
<sequence length="41" mass="4930">MTDETFNLKRDQICKVLTLQVQIFEHQIFLFFSSNIFPHIS</sequence>
<organism evidence="1">
    <name type="scientific">Anguilla anguilla</name>
    <name type="common">European freshwater eel</name>
    <name type="synonym">Muraena anguilla</name>
    <dbReference type="NCBI Taxonomy" id="7936"/>
    <lineage>
        <taxon>Eukaryota</taxon>
        <taxon>Metazoa</taxon>
        <taxon>Chordata</taxon>
        <taxon>Craniata</taxon>
        <taxon>Vertebrata</taxon>
        <taxon>Euteleostomi</taxon>
        <taxon>Actinopterygii</taxon>
        <taxon>Neopterygii</taxon>
        <taxon>Teleostei</taxon>
        <taxon>Anguilliformes</taxon>
        <taxon>Anguillidae</taxon>
        <taxon>Anguilla</taxon>
    </lineage>
</organism>